<dbReference type="InterPro" id="IPR011047">
    <property type="entry name" value="Quinoprotein_ADH-like_sf"/>
</dbReference>
<dbReference type="SMART" id="SM00387">
    <property type="entry name" value="HATPase_c"/>
    <property type="match status" value="1"/>
</dbReference>
<dbReference type="InterPro" id="IPR009057">
    <property type="entry name" value="Homeodomain-like_sf"/>
</dbReference>
<evidence type="ECO:0000256" key="4">
    <source>
        <dbReference type="ARBA" id="ARBA00023015"/>
    </source>
</evidence>
<dbReference type="InterPro" id="IPR003661">
    <property type="entry name" value="HisK_dim/P_dom"/>
</dbReference>
<dbReference type="PROSITE" id="PS01124">
    <property type="entry name" value="HTH_ARAC_FAMILY_2"/>
    <property type="match status" value="1"/>
</dbReference>
<dbReference type="Gene3D" id="1.10.10.60">
    <property type="entry name" value="Homeodomain-like"/>
    <property type="match status" value="1"/>
</dbReference>
<name>A0A923PK82_9BACT</name>
<feature type="transmembrane region" description="Helical" evidence="8">
    <location>
        <begin position="792"/>
        <end position="813"/>
    </location>
</feature>
<protein>
    <recommendedName>
        <fullName evidence="2">histidine kinase</fullName>
        <ecNumber evidence="2">2.7.13.3</ecNumber>
    </recommendedName>
</protein>
<dbReference type="GO" id="GO:0043565">
    <property type="term" value="F:sequence-specific DNA binding"/>
    <property type="evidence" value="ECO:0007669"/>
    <property type="project" value="InterPro"/>
</dbReference>
<dbReference type="Pfam" id="PF00512">
    <property type="entry name" value="HisKA"/>
    <property type="match status" value="1"/>
</dbReference>
<dbReference type="InterPro" id="IPR015943">
    <property type="entry name" value="WD40/YVTN_repeat-like_dom_sf"/>
</dbReference>
<evidence type="ECO:0000259" key="11">
    <source>
        <dbReference type="PROSITE" id="PS50110"/>
    </source>
</evidence>
<dbReference type="InterPro" id="IPR001789">
    <property type="entry name" value="Sig_transdc_resp-reg_receiver"/>
</dbReference>
<dbReference type="CDD" id="cd00082">
    <property type="entry name" value="HisKA"/>
    <property type="match status" value="1"/>
</dbReference>
<dbReference type="InterPro" id="IPR036097">
    <property type="entry name" value="HisK_dim/P_sf"/>
</dbReference>
<dbReference type="Gene3D" id="3.30.565.10">
    <property type="entry name" value="Histidine kinase-like ATPase, C-terminal domain"/>
    <property type="match status" value="1"/>
</dbReference>
<dbReference type="Gene3D" id="2.130.10.10">
    <property type="entry name" value="YVTN repeat-like/Quinoprotein amine dehydrogenase"/>
    <property type="match status" value="2"/>
</dbReference>
<dbReference type="InterPro" id="IPR036890">
    <property type="entry name" value="HATPase_C_sf"/>
</dbReference>
<comment type="caution">
    <text evidence="12">The sequence shown here is derived from an EMBL/GenBank/DDBJ whole genome shotgun (WGS) entry which is preliminary data.</text>
</comment>
<dbReference type="PANTHER" id="PTHR43547">
    <property type="entry name" value="TWO-COMPONENT HISTIDINE KINASE"/>
    <property type="match status" value="1"/>
</dbReference>
<proteinExistence type="predicted"/>
<feature type="modified residue" description="4-aspartylphosphate" evidence="6">
    <location>
        <position position="1179"/>
    </location>
</feature>
<dbReference type="PROSITE" id="PS50109">
    <property type="entry name" value="HIS_KIN"/>
    <property type="match status" value="1"/>
</dbReference>
<dbReference type="InterPro" id="IPR018060">
    <property type="entry name" value="HTH_AraC"/>
</dbReference>
<dbReference type="PRINTS" id="PR00344">
    <property type="entry name" value="BCTRLSENSOR"/>
</dbReference>
<organism evidence="12 13">
    <name type="scientific">Neolewinella lacunae</name>
    <dbReference type="NCBI Taxonomy" id="1517758"/>
    <lineage>
        <taxon>Bacteria</taxon>
        <taxon>Pseudomonadati</taxon>
        <taxon>Bacteroidota</taxon>
        <taxon>Saprospiria</taxon>
        <taxon>Saprospirales</taxon>
        <taxon>Lewinellaceae</taxon>
        <taxon>Neolewinella</taxon>
    </lineage>
</organism>
<keyword evidence="5" id="KW-0804">Transcription</keyword>
<evidence type="ECO:0000259" key="10">
    <source>
        <dbReference type="PROSITE" id="PS50109"/>
    </source>
</evidence>
<dbReference type="SMART" id="SM00342">
    <property type="entry name" value="HTH_ARAC"/>
    <property type="match status" value="1"/>
</dbReference>
<dbReference type="InterPro" id="IPR011006">
    <property type="entry name" value="CheY-like_superfamily"/>
</dbReference>
<dbReference type="SUPFAM" id="SSF46689">
    <property type="entry name" value="Homeodomain-like"/>
    <property type="match status" value="1"/>
</dbReference>
<dbReference type="PANTHER" id="PTHR43547:SF2">
    <property type="entry name" value="HYBRID SIGNAL TRANSDUCTION HISTIDINE KINASE C"/>
    <property type="match status" value="1"/>
</dbReference>
<dbReference type="InterPro" id="IPR005467">
    <property type="entry name" value="His_kinase_dom"/>
</dbReference>
<evidence type="ECO:0000256" key="7">
    <source>
        <dbReference type="SAM" id="MobiDB-lite"/>
    </source>
</evidence>
<dbReference type="SUPFAM" id="SSF55874">
    <property type="entry name" value="ATPase domain of HSP90 chaperone/DNA topoisomerase II/histidine kinase"/>
    <property type="match status" value="1"/>
</dbReference>
<feature type="domain" description="Histidine kinase" evidence="10">
    <location>
        <begin position="859"/>
        <end position="1077"/>
    </location>
</feature>
<feature type="domain" description="Response regulatory" evidence="11">
    <location>
        <begin position="1128"/>
        <end position="1246"/>
    </location>
</feature>
<keyword evidence="4" id="KW-0805">Transcription regulation</keyword>
<dbReference type="SUPFAM" id="SSF50998">
    <property type="entry name" value="Quinoprotein alcohol dehydrogenase-like"/>
    <property type="match status" value="1"/>
</dbReference>
<keyword evidence="13" id="KW-1185">Reference proteome</keyword>
<evidence type="ECO:0000256" key="5">
    <source>
        <dbReference type="ARBA" id="ARBA00023163"/>
    </source>
</evidence>
<dbReference type="InterPro" id="IPR004358">
    <property type="entry name" value="Sig_transdc_His_kin-like_C"/>
</dbReference>
<dbReference type="GO" id="GO:0000155">
    <property type="term" value="F:phosphorelay sensor kinase activity"/>
    <property type="evidence" value="ECO:0007669"/>
    <property type="project" value="InterPro"/>
</dbReference>
<evidence type="ECO:0000259" key="9">
    <source>
        <dbReference type="PROSITE" id="PS01124"/>
    </source>
</evidence>
<dbReference type="Pfam" id="PF00072">
    <property type="entry name" value="Response_reg"/>
    <property type="match status" value="1"/>
</dbReference>
<dbReference type="CDD" id="cd17574">
    <property type="entry name" value="REC_OmpR"/>
    <property type="match status" value="1"/>
</dbReference>
<accession>A0A923PK82</accession>
<feature type="region of interest" description="Disordered" evidence="7">
    <location>
        <begin position="1082"/>
        <end position="1126"/>
    </location>
</feature>
<dbReference type="RefSeq" id="WP_187464872.1">
    <property type="nucleotide sequence ID" value="NZ_JACSIT010000037.1"/>
</dbReference>
<dbReference type="SUPFAM" id="SSF52172">
    <property type="entry name" value="CheY-like"/>
    <property type="match status" value="1"/>
</dbReference>
<gene>
    <name evidence="12" type="ORF">H9S92_01030</name>
</gene>
<dbReference type="InterPro" id="IPR003594">
    <property type="entry name" value="HATPase_dom"/>
</dbReference>
<dbReference type="SUPFAM" id="SSF63829">
    <property type="entry name" value="Calcium-dependent phosphotriesterase"/>
    <property type="match status" value="1"/>
</dbReference>
<evidence type="ECO:0000313" key="12">
    <source>
        <dbReference type="EMBL" id="MBC6992733.1"/>
    </source>
</evidence>
<keyword evidence="3 6" id="KW-0597">Phosphoprotein</keyword>
<keyword evidence="8" id="KW-1133">Transmembrane helix</keyword>
<evidence type="ECO:0000256" key="2">
    <source>
        <dbReference type="ARBA" id="ARBA00012438"/>
    </source>
</evidence>
<dbReference type="Gene3D" id="3.40.50.2300">
    <property type="match status" value="1"/>
</dbReference>
<reference evidence="12" key="1">
    <citation type="submission" date="2020-08" db="EMBL/GenBank/DDBJ databases">
        <title>Lewinella bacteria from marine environments.</title>
        <authorList>
            <person name="Zhong Y."/>
        </authorList>
    </citation>
    <scope>NUCLEOTIDE SEQUENCE</scope>
    <source>
        <strain evidence="12">KCTC 42187</strain>
    </source>
</reference>
<evidence type="ECO:0000256" key="6">
    <source>
        <dbReference type="PROSITE-ProRule" id="PRU00169"/>
    </source>
</evidence>
<dbReference type="EMBL" id="JACSIT010000037">
    <property type="protein sequence ID" value="MBC6992733.1"/>
    <property type="molecule type" value="Genomic_DNA"/>
</dbReference>
<keyword evidence="8" id="KW-0472">Membrane</keyword>
<evidence type="ECO:0000313" key="13">
    <source>
        <dbReference type="Proteomes" id="UP000650081"/>
    </source>
</evidence>
<dbReference type="PROSITE" id="PS50110">
    <property type="entry name" value="RESPONSE_REGULATORY"/>
    <property type="match status" value="1"/>
</dbReference>
<sequence>MSEKLFLLLLFLGFGLCAYGQGYRLQADHYTAEDGLSHNAVSNIFEDSRGLLWLTTRFGVNRFDGNQFRVYTKEEHGLHSNNIGHVMEDPDGLIWMLNGLNGTRYTAYYNSFTFTLFDAFREKTVPAETYLPAQLRAALEGCKVYAQMPDRSLLFVSERGYFVHYRRQDNYSVVQLPEPLENLVRVIPLAGTGFCISQGHVRNERERTWKGYDLTGKAISLASEEPTPWSLPSPFTVGQPYMYWTGKSWLVSFHTPKETTPNWRYIRYGPDLGASTFSLQELFPELPDSAQLRFFDERQDHYWIQLGEVTLLMRVGEGTLAEFPGLQLPPFVRADRSGNLLATNGQDGFSHLRLKRDFFSRTGIPGHAHRGISFDTTGRLWAGIETGSYARDLPVAAPNVVTPHNHAVFRAASGDIWTGLPYNVQQSSNFSRPFLRRFRGGNLDSVDLFFADTLVNFQLWALWEQKHTQTIWCATLSGDVFAVNAVSGDVRRIHYDQRRVRQPIFIYAFTEDEQQRVWMSASTGLYCFDAGGEFLGHYHDRAEGNFHLPATNVHHCHIDAEGVFWLATGDAGLLRWHPEGAVPTRTYTTRNGFPSMVLHAAYEDSLGYLWIPSENGIVQFHKDSEFAFHYGPDDGTVDAEFNRISHYRHPNGNLYFGGNTGITYFNPRHFHAKQQLAPGPDYLRLLDLLQRRSEDGAAFNRMADLIASGSITIYPADLGTRLTLVSPDLSPVPYLITSQVIGWQEHPIPVGSNGILLEGLPYQHYQLRIVAQDMAGRLLQEMTIPLRVIAPFYLRLWFILGILMAIIGIIYLVTSYQSARLRYLVAERTRQIEADKQIISQQAAELRRLDDLKSQFFANASHELRTPLTLLLDPLQQELEQATLPEPSQRRLQRAKEQAQQLLRLVNGILDLSKLDNEQMILESRPTAVRPLLQRIVEEFVSYAQQVGVSVADTYHFPEDLNLLTDASKLETIIRNLLANAVRFTPRGGRATLRAVYHDQHLRVVVTDTGRGIHPLDLPHVFERYYQARHAATSAEGGTGIGLAICKSFADLMGGTLIARSTLGQGSTFVLEIPAAVAERALPRGARPGERQSSATTTEGALPQVPGTVNNAVEVHPPSSPAGNGQRTILVVEDHPGLREHLVDILMSDFSVLTASNGREALERLNCPAASLPDLIITDLMMPEMDGMELLEQLKAHPTYASLPVIVLSARASTEDRLRALRIGVDDYILKPFNGKELRLRIANLLRNAAVRRKNLNSTPDPVEAPSFAISTDEATWLEEIKAIVQANLQDPDFGNEALAAAAFMSTRNLSRRIKAATGLSTNKFMLELRLLEARRLLEQRQPPTPPALAEAIGFQKTSYFATRFRDRFGVSPTEYLNALARESNAVEKN</sequence>
<dbReference type="SUPFAM" id="SSF47384">
    <property type="entry name" value="Homodimeric domain of signal transducing histidine kinase"/>
    <property type="match status" value="1"/>
</dbReference>
<dbReference type="SMART" id="SM00388">
    <property type="entry name" value="HisKA"/>
    <property type="match status" value="1"/>
</dbReference>
<evidence type="ECO:0000256" key="3">
    <source>
        <dbReference type="ARBA" id="ARBA00022553"/>
    </source>
</evidence>
<dbReference type="Pfam" id="PF07494">
    <property type="entry name" value="Reg_prop"/>
    <property type="match status" value="1"/>
</dbReference>
<dbReference type="GO" id="GO:0003700">
    <property type="term" value="F:DNA-binding transcription factor activity"/>
    <property type="evidence" value="ECO:0007669"/>
    <property type="project" value="InterPro"/>
</dbReference>
<dbReference type="CDD" id="cd16922">
    <property type="entry name" value="HATPase_EvgS-ArcB-TorS-like"/>
    <property type="match status" value="1"/>
</dbReference>
<dbReference type="InterPro" id="IPR011110">
    <property type="entry name" value="Reg_prop"/>
</dbReference>
<dbReference type="EC" id="2.7.13.3" evidence="2"/>
<comment type="catalytic activity">
    <reaction evidence="1">
        <text>ATP + protein L-histidine = ADP + protein N-phospho-L-histidine.</text>
        <dbReference type="EC" id="2.7.13.3"/>
    </reaction>
</comment>
<dbReference type="Pfam" id="PF02518">
    <property type="entry name" value="HATPase_c"/>
    <property type="match status" value="1"/>
</dbReference>
<feature type="domain" description="HTH araC/xylS-type" evidence="9">
    <location>
        <begin position="1279"/>
        <end position="1379"/>
    </location>
</feature>
<dbReference type="Gene3D" id="1.10.287.130">
    <property type="match status" value="1"/>
</dbReference>
<dbReference type="SMART" id="SM00448">
    <property type="entry name" value="REC"/>
    <property type="match status" value="1"/>
</dbReference>
<keyword evidence="8" id="KW-0812">Transmembrane</keyword>
<evidence type="ECO:0000256" key="1">
    <source>
        <dbReference type="ARBA" id="ARBA00000085"/>
    </source>
</evidence>
<dbReference type="Proteomes" id="UP000650081">
    <property type="component" value="Unassembled WGS sequence"/>
</dbReference>
<dbReference type="Pfam" id="PF12833">
    <property type="entry name" value="HTH_18"/>
    <property type="match status" value="1"/>
</dbReference>
<evidence type="ECO:0000256" key="8">
    <source>
        <dbReference type="SAM" id="Phobius"/>
    </source>
</evidence>